<keyword evidence="6" id="KW-1185">Reference proteome</keyword>
<dbReference type="EMBL" id="JBHSOZ010000005">
    <property type="protein sequence ID" value="MFC5713738.1"/>
    <property type="molecule type" value="Genomic_DNA"/>
</dbReference>
<evidence type="ECO:0000313" key="6">
    <source>
        <dbReference type="Proteomes" id="UP001596142"/>
    </source>
</evidence>
<dbReference type="RefSeq" id="WP_385941891.1">
    <property type="nucleotide sequence ID" value="NZ_JBHSOZ010000005.1"/>
</dbReference>
<evidence type="ECO:0000259" key="2">
    <source>
        <dbReference type="Pfam" id="PF05651"/>
    </source>
</evidence>
<dbReference type="InterPro" id="IPR008599">
    <property type="entry name" value="Diacid_rec"/>
</dbReference>
<dbReference type="Pfam" id="PF17853">
    <property type="entry name" value="GGDEF_2"/>
    <property type="match status" value="1"/>
</dbReference>
<feature type="domain" description="PucR C-terminal helix-turn-helix" evidence="3">
    <location>
        <begin position="308"/>
        <end position="365"/>
    </location>
</feature>
<evidence type="ECO:0000256" key="1">
    <source>
        <dbReference type="ARBA" id="ARBA00006754"/>
    </source>
</evidence>
<dbReference type="PANTHER" id="PTHR33744:SF15">
    <property type="entry name" value="CARBOHYDRATE DIACID REGULATOR"/>
    <property type="match status" value="1"/>
</dbReference>
<dbReference type="Pfam" id="PF05651">
    <property type="entry name" value="Diacid_rec"/>
    <property type="match status" value="1"/>
</dbReference>
<feature type="domain" description="CdaR GGDEF-like" evidence="4">
    <location>
        <begin position="141"/>
        <end position="251"/>
    </location>
</feature>
<dbReference type="InterPro" id="IPR025736">
    <property type="entry name" value="PucR_C-HTH_dom"/>
</dbReference>
<proteinExistence type="inferred from homology"/>
<dbReference type="Pfam" id="PF13556">
    <property type="entry name" value="HTH_30"/>
    <property type="match status" value="1"/>
</dbReference>
<comment type="similarity">
    <text evidence="1">Belongs to the CdaR family.</text>
</comment>
<sequence>MLNKELASEIVQRTMGIIDCNVNVMDREGRIIGSGEPKRLNQVHEGAQKVIRKQTAIEFSRKEIDELDGTLPGINLPIRFQGTIVGVIGLTGEPEEIRGFAQLVQMGAELTLEHAALAQEIQSDKSVKESTLSHLLLGTETDDTFVEERARSLGINIHAYGTVFLFSLPSRQSRTFKSWLEQHIAEEGDEFIPLYTSELIFLRKGSTKAADSARKEINHWLSSSSFQGVTASCGPAEYGYKGWRHSFEVARLLNNTAAALKKWSTVWTMESLHTEAMCYGFYQNFPKESFPLIQNYQKVLLNENGDELHKTLFAFIEENGEMMKTAERLYIHRNTLAYRLEKIQNITGKNPKLINDLFDLKVSLLFALIDENSVSQ</sequence>
<dbReference type="InterPro" id="IPR041522">
    <property type="entry name" value="CdaR_GGDEF"/>
</dbReference>
<feature type="domain" description="Putative sugar diacid recognition" evidence="2">
    <location>
        <begin position="2"/>
        <end position="134"/>
    </location>
</feature>
<reference evidence="6" key="1">
    <citation type="journal article" date="2019" name="Int. J. Syst. Evol. Microbiol.">
        <title>The Global Catalogue of Microorganisms (GCM) 10K type strain sequencing project: providing services to taxonomists for standard genome sequencing and annotation.</title>
        <authorList>
            <consortium name="The Broad Institute Genomics Platform"/>
            <consortium name="The Broad Institute Genome Sequencing Center for Infectious Disease"/>
            <person name="Wu L."/>
            <person name="Ma J."/>
        </authorList>
    </citation>
    <scope>NUCLEOTIDE SEQUENCE [LARGE SCALE GENOMIC DNA]</scope>
    <source>
        <strain evidence="6">CECT 7184</strain>
    </source>
</reference>
<dbReference type="PANTHER" id="PTHR33744">
    <property type="entry name" value="CARBOHYDRATE DIACID REGULATOR"/>
    <property type="match status" value="1"/>
</dbReference>
<organism evidence="5 6">
    <name type="scientific">Thalassorhabdus alkalitolerans</name>
    <dbReference type="NCBI Taxonomy" id="2282697"/>
    <lineage>
        <taxon>Bacteria</taxon>
        <taxon>Bacillati</taxon>
        <taxon>Bacillota</taxon>
        <taxon>Bacilli</taxon>
        <taxon>Bacillales</taxon>
        <taxon>Bacillaceae</taxon>
        <taxon>Thalassorhabdus</taxon>
    </lineage>
</organism>
<comment type="caution">
    <text evidence="5">The sequence shown here is derived from an EMBL/GenBank/DDBJ whole genome shotgun (WGS) entry which is preliminary data.</text>
</comment>
<evidence type="ECO:0000259" key="3">
    <source>
        <dbReference type="Pfam" id="PF13556"/>
    </source>
</evidence>
<dbReference type="Gene3D" id="1.10.10.2840">
    <property type="entry name" value="PucR C-terminal helix-turn-helix domain"/>
    <property type="match status" value="1"/>
</dbReference>
<dbReference type="InterPro" id="IPR042070">
    <property type="entry name" value="PucR_C-HTH_sf"/>
</dbReference>
<dbReference type="InterPro" id="IPR051448">
    <property type="entry name" value="CdaR-like_regulators"/>
</dbReference>
<protein>
    <submittedName>
        <fullName evidence="5">CdaR family transcriptional regulator</fullName>
    </submittedName>
</protein>
<accession>A0ABW0YRI4</accession>
<dbReference type="Proteomes" id="UP001596142">
    <property type="component" value="Unassembled WGS sequence"/>
</dbReference>
<gene>
    <name evidence="5" type="ORF">ACFPU1_13185</name>
</gene>
<evidence type="ECO:0000259" key="4">
    <source>
        <dbReference type="Pfam" id="PF17853"/>
    </source>
</evidence>
<evidence type="ECO:0000313" key="5">
    <source>
        <dbReference type="EMBL" id="MFC5713738.1"/>
    </source>
</evidence>
<name>A0ABW0YRI4_9BACI</name>